<dbReference type="AlphaFoldDB" id="A0A3M7T0E9"/>
<protein>
    <submittedName>
        <fullName evidence="1">Uncharacterized protein</fullName>
    </submittedName>
</protein>
<keyword evidence="2" id="KW-1185">Reference proteome</keyword>
<evidence type="ECO:0000313" key="2">
    <source>
        <dbReference type="Proteomes" id="UP000276133"/>
    </source>
</evidence>
<reference evidence="1 2" key="1">
    <citation type="journal article" date="2018" name="Sci. Rep.">
        <title>Genomic signatures of local adaptation to the degree of environmental predictability in rotifers.</title>
        <authorList>
            <person name="Franch-Gras L."/>
            <person name="Hahn C."/>
            <person name="Garcia-Roger E.M."/>
            <person name="Carmona M.J."/>
            <person name="Serra M."/>
            <person name="Gomez A."/>
        </authorList>
    </citation>
    <scope>NUCLEOTIDE SEQUENCE [LARGE SCALE GENOMIC DNA]</scope>
    <source>
        <strain evidence="1">HYR1</strain>
    </source>
</reference>
<proteinExistence type="predicted"/>
<name>A0A3M7T0E9_BRAPC</name>
<evidence type="ECO:0000313" key="1">
    <source>
        <dbReference type="EMBL" id="RNA41288.1"/>
    </source>
</evidence>
<dbReference type="Proteomes" id="UP000276133">
    <property type="component" value="Unassembled WGS sequence"/>
</dbReference>
<accession>A0A3M7T0E9</accession>
<dbReference type="EMBL" id="REGN01000526">
    <property type="protein sequence ID" value="RNA41288.1"/>
    <property type="molecule type" value="Genomic_DNA"/>
</dbReference>
<organism evidence="1 2">
    <name type="scientific">Brachionus plicatilis</name>
    <name type="common">Marine rotifer</name>
    <name type="synonym">Brachionus muelleri</name>
    <dbReference type="NCBI Taxonomy" id="10195"/>
    <lineage>
        <taxon>Eukaryota</taxon>
        <taxon>Metazoa</taxon>
        <taxon>Spiralia</taxon>
        <taxon>Gnathifera</taxon>
        <taxon>Rotifera</taxon>
        <taxon>Eurotatoria</taxon>
        <taxon>Monogononta</taxon>
        <taxon>Pseudotrocha</taxon>
        <taxon>Ploima</taxon>
        <taxon>Brachionidae</taxon>
        <taxon>Brachionus</taxon>
    </lineage>
</organism>
<comment type="caution">
    <text evidence="1">The sequence shown here is derived from an EMBL/GenBank/DDBJ whole genome shotgun (WGS) entry which is preliminary data.</text>
</comment>
<sequence length="62" mass="7181">MSKKKLRSIALAFFSKKKKIISEKFIYRSTEPGLPSFLKTTFPRFVFIISSNHVLNLPITHP</sequence>
<gene>
    <name evidence="1" type="ORF">BpHYR1_001716</name>
</gene>